<evidence type="ECO:0000313" key="14">
    <source>
        <dbReference type="EMBL" id="WVW82915.1"/>
    </source>
</evidence>
<feature type="active site" evidence="11">
    <location>
        <position position="43"/>
    </location>
</feature>
<organism evidence="13">
    <name type="scientific">Kwoniella bestiolae CBS 10118</name>
    <dbReference type="NCBI Taxonomy" id="1296100"/>
    <lineage>
        <taxon>Eukaryota</taxon>
        <taxon>Fungi</taxon>
        <taxon>Dikarya</taxon>
        <taxon>Basidiomycota</taxon>
        <taxon>Agaricomycotina</taxon>
        <taxon>Tremellomycetes</taxon>
        <taxon>Tremellales</taxon>
        <taxon>Cryptococcaceae</taxon>
        <taxon>Kwoniella</taxon>
    </lineage>
</organism>
<dbReference type="Gene3D" id="2.10.109.10">
    <property type="entry name" value="Umud Fragment, subunit A"/>
    <property type="match status" value="1"/>
</dbReference>
<dbReference type="GO" id="GO:0042720">
    <property type="term" value="C:mitochondrial inner membrane peptidase complex"/>
    <property type="evidence" value="ECO:0007669"/>
    <property type="project" value="InterPro"/>
</dbReference>
<dbReference type="EMBL" id="KV700382">
    <property type="protein sequence ID" value="OCF21326.1"/>
    <property type="molecule type" value="Genomic_DNA"/>
</dbReference>
<evidence type="ECO:0000256" key="8">
    <source>
        <dbReference type="ARBA" id="ARBA00022989"/>
    </source>
</evidence>
<evidence type="ECO:0000256" key="2">
    <source>
        <dbReference type="ARBA" id="ARBA00007066"/>
    </source>
</evidence>
<dbReference type="EMBL" id="CP144543">
    <property type="protein sequence ID" value="WVW82915.1"/>
    <property type="molecule type" value="Genomic_DNA"/>
</dbReference>
<name>A0A1B9FRE1_9TREE</name>
<keyword evidence="6" id="KW-0999">Mitochondrion inner membrane</keyword>
<evidence type="ECO:0000313" key="15">
    <source>
        <dbReference type="Proteomes" id="UP000092730"/>
    </source>
</evidence>
<keyword evidence="10" id="KW-0472">Membrane</keyword>
<dbReference type="InterPro" id="IPR037730">
    <property type="entry name" value="IMP2"/>
</dbReference>
<evidence type="ECO:0000256" key="7">
    <source>
        <dbReference type="ARBA" id="ARBA00022801"/>
    </source>
</evidence>
<sequence length="194" mass="21734">MSKAGTFFRHKAVKDAVRVLAWVPVGIFFTRHVYSLASVTGGSMQPTFNPNLNSSPLHHDVVLLERWSVAINRFRRGDVVTLWSPQNPELLTTKRIVALEGDLVNPLPPSPPTPIRIPPGHCWVEGDSKYQTRDSNTYGPIPLGLITSRVAYILWPWPRRGLVENELPTKSKGRVRTLGETFLQSRFGASLNND</sequence>
<dbReference type="InterPro" id="IPR000223">
    <property type="entry name" value="Pept_S26A_signal_pept_1"/>
</dbReference>
<dbReference type="GeneID" id="30213399"/>
<evidence type="ECO:0000256" key="11">
    <source>
        <dbReference type="PIRSR" id="PIRSR600223-1"/>
    </source>
</evidence>
<dbReference type="VEuPathDB" id="FungiDB:I302_09000"/>
<evidence type="ECO:0000256" key="10">
    <source>
        <dbReference type="ARBA" id="ARBA00023136"/>
    </source>
</evidence>
<reference evidence="14" key="4">
    <citation type="submission" date="2024-02" db="EMBL/GenBank/DDBJ databases">
        <title>Comparative genomics of Cryptococcus and Kwoniella reveals pathogenesis evolution and contrasting modes of karyotype evolution via chromosome fusion or intercentromeric recombination.</title>
        <authorList>
            <person name="Coelho M.A."/>
            <person name="David-Palma M."/>
            <person name="Shea T."/>
            <person name="Bowers K."/>
            <person name="McGinley-Smith S."/>
            <person name="Mohammad A.W."/>
            <person name="Gnirke A."/>
            <person name="Yurkov A.M."/>
            <person name="Nowrousian M."/>
            <person name="Sun S."/>
            <person name="Cuomo C.A."/>
            <person name="Heitman J."/>
        </authorList>
    </citation>
    <scope>NUCLEOTIDE SEQUENCE</scope>
    <source>
        <strain evidence="14">CBS 10118</strain>
    </source>
</reference>
<keyword evidence="9" id="KW-0496">Mitochondrion</keyword>
<evidence type="ECO:0000256" key="6">
    <source>
        <dbReference type="ARBA" id="ARBA00022792"/>
    </source>
</evidence>
<dbReference type="InterPro" id="IPR019533">
    <property type="entry name" value="Peptidase_S26"/>
</dbReference>
<dbReference type="PANTHER" id="PTHR46041">
    <property type="entry name" value="MITOCHONDRIAL INNER MEMBRANE PROTEASE SUBUNIT 2"/>
    <property type="match status" value="1"/>
</dbReference>
<dbReference type="GO" id="GO:0006627">
    <property type="term" value="P:protein processing involved in protein targeting to mitochondrion"/>
    <property type="evidence" value="ECO:0007669"/>
    <property type="project" value="InterPro"/>
</dbReference>
<keyword evidence="5" id="KW-0812">Transmembrane</keyword>
<dbReference type="OrthoDB" id="308440at2759"/>
<dbReference type="GO" id="GO:0004252">
    <property type="term" value="F:serine-type endopeptidase activity"/>
    <property type="evidence" value="ECO:0007669"/>
    <property type="project" value="InterPro"/>
</dbReference>
<keyword evidence="4 13" id="KW-0645">Protease</keyword>
<evidence type="ECO:0000256" key="3">
    <source>
        <dbReference type="ARBA" id="ARBA00013650"/>
    </source>
</evidence>
<evidence type="ECO:0000256" key="5">
    <source>
        <dbReference type="ARBA" id="ARBA00022692"/>
    </source>
</evidence>
<keyword evidence="7" id="KW-0378">Hydrolase</keyword>
<proteinExistence type="inferred from homology"/>
<feature type="active site" evidence="11">
    <location>
        <position position="94"/>
    </location>
</feature>
<comment type="subcellular location">
    <subcellularLocation>
        <location evidence="1">Mitochondrion inner membrane</location>
        <topology evidence="1">Single-pass membrane protein</topology>
    </subcellularLocation>
</comment>
<reference evidence="13" key="1">
    <citation type="submission" date="2013-07" db="EMBL/GenBank/DDBJ databases">
        <title>The Genome Sequence of Cryptococcus bestiolae CBS10118.</title>
        <authorList>
            <consortium name="The Broad Institute Genome Sequencing Platform"/>
            <person name="Cuomo C."/>
            <person name="Litvintseva A."/>
            <person name="Chen Y."/>
            <person name="Heitman J."/>
            <person name="Sun S."/>
            <person name="Springer D."/>
            <person name="Dromer F."/>
            <person name="Young S.K."/>
            <person name="Zeng Q."/>
            <person name="Gargeya S."/>
            <person name="Fitzgerald M."/>
            <person name="Abouelleil A."/>
            <person name="Alvarado L."/>
            <person name="Berlin A.M."/>
            <person name="Chapman S.B."/>
            <person name="Dewar J."/>
            <person name="Goldberg J."/>
            <person name="Griggs A."/>
            <person name="Gujja S."/>
            <person name="Hansen M."/>
            <person name="Howarth C."/>
            <person name="Imamovic A."/>
            <person name="Larimer J."/>
            <person name="McCowan C."/>
            <person name="Murphy C."/>
            <person name="Pearson M."/>
            <person name="Priest M."/>
            <person name="Roberts A."/>
            <person name="Saif S."/>
            <person name="Shea T."/>
            <person name="Sykes S."/>
            <person name="Wortman J."/>
            <person name="Nusbaum C."/>
            <person name="Birren B."/>
        </authorList>
    </citation>
    <scope>NUCLEOTIDE SEQUENCE [LARGE SCALE GENOMIC DNA]</scope>
    <source>
        <strain evidence="13">CBS 10118</strain>
    </source>
</reference>
<dbReference type="STRING" id="1296100.A0A1B9FRE1"/>
<dbReference type="AlphaFoldDB" id="A0A1B9FRE1"/>
<feature type="domain" description="Peptidase S26" evidence="12">
    <location>
        <begin position="20"/>
        <end position="104"/>
    </location>
</feature>
<dbReference type="PRINTS" id="PR00727">
    <property type="entry name" value="LEADERPTASE"/>
</dbReference>
<dbReference type="InterPro" id="IPR036286">
    <property type="entry name" value="LexA/Signal_pep-like_sf"/>
</dbReference>
<reference evidence="14" key="2">
    <citation type="submission" date="2013-07" db="EMBL/GenBank/DDBJ databases">
        <authorList>
            <consortium name="The Broad Institute Genome Sequencing Platform"/>
            <person name="Cuomo C."/>
            <person name="Litvintseva A."/>
            <person name="Chen Y."/>
            <person name="Heitman J."/>
            <person name="Sun S."/>
            <person name="Springer D."/>
            <person name="Dromer F."/>
            <person name="Young S.K."/>
            <person name="Zeng Q."/>
            <person name="Gargeya S."/>
            <person name="Fitzgerald M."/>
            <person name="Abouelleil A."/>
            <person name="Alvarado L."/>
            <person name="Berlin A.M."/>
            <person name="Chapman S.B."/>
            <person name="Dewar J."/>
            <person name="Goldberg J."/>
            <person name="Griggs A."/>
            <person name="Gujja S."/>
            <person name="Hansen M."/>
            <person name="Howarth C."/>
            <person name="Imamovic A."/>
            <person name="Larimer J."/>
            <person name="McCowan C."/>
            <person name="Murphy C."/>
            <person name="Pearson M."/>
            <person name="Priest M."/>
            <person name="Roberts A."/>
            <person name="Saif S."/>
            <person name="Shea T."/>
            <person name="Sykes S."/>
            <person name="Wortman J."/>
            <person name="Nusbaum C."/>
            <person name="Birren B."/>
        </authorList>
    </citation>
    <scope>NUCLEOTIDE SEQUENCE</scope>
    <source>
        <strain evidence="14">CBS 10118</strain>
    </source>
</reference>
<dbReference type="Pfam" id="PF10502">
    <property type="entry name" value="Peptidase_S26"/>
    <property type="match status" value="1"/>
</dbReference>
<evidence type="ECO:0000256" key="4">
    <source>
        <dbReference type="ARBA" id="ARBA00022670"/>
    </source>
</evidence>
<keyword evidence="15" id="KW-1185">Reference proteome</keyword>
<dbReference type="RefSeq" id="XP_019042396.1">
    <property type="nucleotide sequence ID" value="XM_019195573.1"/>
</dbReference>
<accession>A0A1B9FRE1</accession>
<keyword evidence="8" id="KW-1133">Transmembrane helix</keyword>
<comment type="similarity">
    <text evidence="2">Belongs to the peptidase S26 family. IMP2 subfamily.</text>
</comment>
<evidence type="ECO:0000259" key="12">
    <source>
        <dbReference type="Pfam" id="PF10502"/>
    </source>
</evidence>
<dbReference type="KEGG" id="kbi:30213399"/>
<dbReference type="FunFam" id="2.10.109.10:FF:000005">
    <property type="entry name" value="Mitochondrial inner membrane protease subunit"/>
    <property type="match status" value="1"/>
</dbReference>
<gene>
    <name evidence="13" type="ORF">I302_09000</name>
    <name evidence="14" type="ORF">I302_104929</name>
</gene>
<reference evidence="13" key="3">
    <citation type="submission" date="2016-07" db="EMBL/GenBank/DDBJ databases">
        <title>Evolution of pathogenesis and genome organization in the Tremellales.</title>
        <authorList>
            <person name="Cuomo C."/>
            <person name="Litvintseva A."/>
            <person name="Heitman J."/>
            <person name="Chen Y."/>
            <person name="Sun S."/>
            <person name="Springer D."/>
            <person name="Dromer F."/>
            <person name="Young S."/>
            <person name="Zeng Q."/>
            <person name="Chapman S."/>
            <person name="Gujja S."/>
            <person name="Saif S."/>
            <person name="Birren B."/>
        </authorList>
    </citation>
    <scope>NUCLEOTIDE SEQUENCE</scope>
    <source>
        <strain evidence="13">CBS 10118</strain>
    </source>
</reference>
<evidence type="ECO:0000313" key="13">
    <source>
        <dbReference type="EMBL" id="OCF21326.1"/>
    </source>
</evidence>
<dbReference type="GO" id="GO:0006465">
    <property type="term" value="P:signal peptide processing"/>
    <property type="evidence" value="ECO:0007669"/>
    <property type="project" value="InterPro"/>
</dbReference>
<evidence type="ECO:0000256" key="1">
    <source>
        <dbReference type="ARBA" id="ARBA00004434"/>
    </source>
</evidence>
<dbReference type="Proteomes" id="UP000092730">
    <property type="component" value="Chromosome 3"/>
</dbReference>
<evidence type="ECO:0000256" key="9">
    <source>
        <dbReference type="ARBA" id="ARBA00023128"/>
    </source>
</evidence>
<protein>
    <recommendedName>
        <fullName evidence="3">Mitochondrial inner membrane protease subunit 2</fullName>
    </recommendedName>
</protein>
<dbReference type="PANTHER" id="PTHR46041:SF2">
    <property type="entry name" value="MITOCHONDRIAL INNER MEMBRANE PROTEASE SUBUNIT 2"/>
    <property type="match status" value="1"/>
</dbReference>
<dbReference type="CDD" id="cd06530">
    <property type="entry name" value="S26_SPase_I"/>
    <property type="match status" value="1"/>
</dbReference>
<dbReference type="SUPFAM" id="SSF51306">
    <property type="entry name" value="LexA/Signal peptidase"/>
    <property type="match status" value="1"/>
</dbReference>